<dbReference type="SUPFAM" id="SSF51735">
    <property type="entry name" value="NAD(P)-binding Rossmann-fold domains"/>
    <property type="match status" value="1"/>
</dbReference>
<dbReference type="InterPro" id="IPR002347">
    <property type="entry name" value="SDR_fam"/>
</dbReference>
<organism evidence="5 6">
    <name type="scientific">Cyphellophora attinorum</name>
    <dbReference type="NCBI Taxonomy" id="1664694"/>
    <lineage>
        <taxon>Eukaryota</taxon>
        <taxon>Fungi</taxon>
        <taxon>Dikarya</taxon>
        <taxon>Ascomycota</taxon>
        <taxon>Pezizomycotina</taxon>
        <taxon>Eurotiomycetes</taxon>
        <taxon>Chaetothyriomycetidae</taxon>
        <taxon>Chaetothyriales</taxon>
        <taxon>Cyphellophoraceae</taxon>
        <taxon>Cyphellophora</taxon>
    </lineage>
</organism>
<dbReference type="RefSeq" id="XP_018001572.1">
    <property type="nucleotide sequence ID" value="XM_018149560.1"/>
</dbReference>
<feature type="compositionally biased region" description="Basic residues" evidence="4">
    <location>
        <begin position="123"/>
        <end position="134"/>
    </location>
</feature>
<dbReference type="Pfam" id="PF00106">
    <property type="entry name" value="adh_short"/>
    <property type="match status" value="1"/>
</dbReference>
<gene>
    <name evidence="5" type="ORF">AB675_9057</name>
</gene>
<dbReference type="InterPro" id="IPR036291">
    <property type="entry name" value="NAD(P)-bd_dom_sf"/>
</dbReference>
<feature type="compositionally biased region" description="Polar residues" evidence="4">
    <location>
        <begin position="17"/>
        <end position="28"/>
    </location>
</feature>
<accession>A0A0N0NNP1</accession>
<proteinExistence type="inferred from homology"/>
<dbReference type="PANTHER" id="PTHR24320">
    <property type="entry name" value="RETINOL DEHYDROGENASE"/>
    <property type="match status" value="1"/>
</dbReference>
<dbReference type="GO" id="GO:0016491">
    <property type="term" value="F:oxidoreductase activity"/>
    <property type="evidence" value="ECO:0007669"/>
    <property type="project" value="UniProtKB-KW"/>
</dbReference>
<comment type="similarity">
    <text evidence="1">Belongs to the short-chain dehydrogenases/reductases (SDR) family.</text>
</comment>
<keyword evidence="3" id="KW-0560">Oxidoreductase</keyword>
<dbReference type="GeneID" id="28741440"/>
<dbReference type="STRING" id="1664694.A0A0N0NNP1"/>
<evidence type="ECO:0000313" key="6">
    <source>
        <dbReference type="Proteomes" id="UP000038010"/>
    </source>
</evidence>
<dbReference type="Proteomes" id="UP000038010">
    <property type="component" value="Unassembled WGS sequence"/>
</dbReference>
<sequence length="409" mass="45804">MASGGQSPRRRREKVATATSKGTVDEFSQSNTYRQLDSTLKSAFQSTTQQTRSTKNNLIRSFIREFRVAYELSYLVTTYIFHPLQFVEIWLPFLTMGIFSTPNPFKPSTSIPSLANTSDPRHWRQRRARQRGHPSTRSTWRPSKIYMGARSADKATAAINSIRSNLTNPTTEIVHLPLDLNSLASVREAASIVKSKETRLDILMLNAGIMATPLAKTEQGFEQQVGVNHIGHFYLTQQLLPLLTSTAKLPNADVRVVSLTSEAYNLGPSSIAQIASNEKLLKQSPWSRYGASKAANILFAAELARRYPQFTTASVHPGIIMTDLHTAGQESYSFVGWFMKLAAPIIATDVPRGTYNQLWAATAKKEEIQNGNYYTPVGKRQGNVKWANDKEAGSRLWQWSEEEIKRVGF</sequence>
<dbReference type="Gene3D" id="3.40.50.720">
    <property type="entry name" value="NAD(P)-binding Rossmann-like Domain"/>
    <property type="match status" value="1"/>
</dbReference>
<keyword evidence="6" id="KW-1185">Reference proteome</keyword>
<evidence type="ECO:0000256" key="4">
    <source>
        <dbReference type="SAM" id="MobiDB-lite"/>
    </source>
</evidence>
<feature type="region of interest" description="Disordered" evidence="4">
    <location>
        <begin position="1"/>
        <end position="28"/>
    </location>
</feature>
<feature type="region of interest" description="Disordered" evidence="4">
    <location>
        <begin position="109"/>
        <end position="141"/>
    </location>
</feature>
<protein>
    <submittedName>
        <fullName evidence="5">Putative oxido</fullName>
    </submittedName>
</protein>
<dbReference type="EMBL" id="LFJN01000009">
    <property type="protein sequence ID" value="KPI41609.1"/>
    <property type="molecule type" value="Genomic_DNA"/>
</dbReference>
<evidence type="ECO:0000256" key="1">
    <source>
        <dbReference type="ARBA" id="ARBA00006484"/>
    </source>
</evidence>
<dbReference type="OrthoDB" id="191139at2759"/>
<comment type="caution">
    <text evidence="5">The sequence shown here is derived from an EMBL/GenBank/DDBJ whole genome shotgun (WGS) entry which is preliminary data.</text>
</comment>
<dbReference type="AlphaFoldDB" id="A0A0N0NNP1"/>
<name>A0A0N0NNP1_9EURO</name>
<keyword evidence="2" id="KW-0521">NADP</keyword>
<evidence type="ECO:0000256" key="3">
    <source>
        <dbReference type="ARBA" id="ARBA00023002"/>
    </source>
</evidence>
<dbReference type="PANTHER" id="PTHR24320:SF282">
    <property type="entry name" value="WW DOMAIN-CONTAINING OXIDOREDUCTASE"/>
    <property type="match status" value="1"/>
</dbReference>
<evidence type="ECO:0000313" key="5">
    <source>
        <dbReference type="EMBL" id="KPI41609.1"/>
    </source>
</evidence>
<dbReference type="VEuPathDB" id="FungiDB:AB675_9057"/>
<feature type="compositionally biased region" description="Polar residues" evidence="4">
    <location>
        <begin position="109"/>
        <end position="118"/>
    </location>
</feature>
<evidence type="ECO:0000256" key="2">
    <source>
        <dbReference type="ARBA" id="ARBA00022857"/>
    </source>
</evidence>
<reference evidence="5 6" key="1">
    <citation type="submission" date="2015-06" db="EMBL/GenBank/DDBJ databases">
        <title>Draft genome of the ant-associated black yeast Phialophora attae CBS 131958.</title>
        <authorList>
            <person name="Moreno L.F."/>
            <person name="Stielow B.J."/>
            <person name="de Hoog S."/>
            <person name="Vicente V.A."/>
            <person name="Weiss V.A."/>
            <person name="de Vries M."/>
            <person name="Cruz L.M."/>
            <person name="Souza E.M."/>
        </authorList>
    </citation>
    <scope>NUCLEOTIDE SEQUENCE [LARGE SCALE GENOMIC DNA]</scope>
    <source>
        <strain evidence="5 6">CBS 131958</strain>
    </source>
</reference>